<dbReference type="PROSITE" id="PS51257">
    <property type="entry name" value="PROKAR_LIPOPROTEIN"/>
    <property type="match status" value="1"/>
</dbReference>
<evidence type="ECO:0000259" key="5">
    <source>
        <dbReference type="PROSITE" id="PS51352"/>
    </source>
</evidence>
<feature type="binding site" evidence="3">
    <location>
        <position position="182"/>
    </location>
    <ligand>
        <name>Cu cation</name>
        <dbReference type="ChEBI" id="CHEBI:23378"/>
    </ligand>
</feature>
<name>A0A6B3LT82_9BACT</name>
<evidence type="ECO:0000256" key="1">
    <source>
        <dbReference type="ARBA" id="ARBA00010996"/>
    </source>
</evidence>
<dbReference type="InterPro" id="IPR036249">
    <property type="entry name" value="Thioredoxin-like_sf"/>
</dbReference>
<dbReference type="PROSITE" id="PS51352">
    <property type="entry name" value="THIOREDOXIN_2"/>
    <property type="match status" value="1"/>
</dbReference>
<keyword evidence="3" id="KW-0479">Metal-binding</keyword>
<dbReference type="InterPro" id="IPR003782">
    <property type="entry name" value="SCO1/SenC"/>
</dbReference>
<dbReference type="Gene3D" id="3.40.30.10">
    <property type="entry name" value="Glutaredoxin"/>
    <property type="match status" value="1"/>
</dbReference>
<feature type="binding site" evidence="3">
    <location>
        <position position="94"/>
    </location>
    <ligand>
        <name>Cu cation</name>
        <dbReference type="ChEBI" id="CHEBI:23378"/>
    </ligand>
</feature>
<dbReference type="RefSeq" id="WP_163913396.1">
    <property type="nucleotide sequence ID" value="NZ_JAAGWD010000002.1"/>
</dbReference>
<dbReference type="Proteomes" id="UP000474777">
    <property type="component" value="Unassembled WGS sequence"/>
</dbReference>
<evidence type="ECO:0000313" key="7">
    <source>
        <dbReference type="Proteomes" id="UP000474777"/>
    </source>
</evidence>
<evidence type="ECO:0000256" key="2">
    <source>
        <dbReference type="ARBA" id="ARBA00023008"/>
    </source>
</evidence>
<feature type="domain" description="Thioredoxin" evidence="5">
    <location>
        <begin position="56"/>
        <end position="219"/>
    </location>
</feature>
<comment type="caution">
    <text evidence="6">The sequence shown here is derived from an EMBL/GenBank/DDBJ whole genome shotgun (WGS) entry which is preliminary data.</text>
</comment>
<evidence type="ECO:0000256" key="3">
    <source>
        <dbReference type="PIRSR" id="PIRSR603782-1"/>
    </source>
</evidence>
<dbReference type="AlphaFoldDB" id="A0A6B3LT82"/>
<feature type="binding site" evidence="3">
    <location>
        <position position="98"/>
    </location>
    <ligand>
        <name>Cu cation</name>
        <dbReference type="ChEBI" id="CHEBI:23378"/>
    </ligand>
</feature>
<feature type="disulfide bond" description="Redox-active" evidence="4">
    <location>
        <begin position="94"/>
        <end position="98"/>
    </location>
</feature>
<keyword evidence="4" id="KW-1015">Disulfide bond</keyword>
<dbReference type="CDD" id="cd02968">
    <property type="entry name" value="SCO"/>
    <property type="match status" value="1"/>
</dbReference>
<evidence type="ECO:0000313" key="6">
    <source>
        <dbReference type="EMBL" id="NEM97218.1"/>
    </source>
</evidence>
<dbReference type="PANTHER" id="PTHR12151">
    <property type="entry name" value="ELECTRON TRANSPORT PROTIN SCO1/SENC FAMILY MEMBER"/>
    <property type="match status" value="1"/>
</dbReference>
<dbReference type="SUPFAM" id="SSF52833">
    <property type="entry name" value="Thioredoxin-like"/>
    <property type="match status" value="1"/>
</dbReference>
<comment type="similarity">
    <text evidence="1">Belongs to the SCO1/2 family.</text>
</comment>
<dbReference type="InterPro" id="IPR013766">
    <property type="entry name" value="Thioredoxin_domain"/>
</dbReference>
<sequence length="226" mass="25910">MKLSNYSLKQLLTGTAFVLFSTLIYSCQSSPAEQKLPILGSREPVERSVDGKTIVDTVYHQIPDFAFVDQDSQQVTQETVAGKIYVTDFFFTTCPSICPKMKNQMLRIYEKYKDNPNVVILSHTIDPEHDTVAVLKDYAERMNVTAAKWHFLTGDRDSIYDMALKYFIGVQEDSEAEGGFAHSGDFMLVDHNRHIRGHYHGTEQEDVDRLMQDMDILLKELQDEKK</sequence>
<organism evidence="6 7">
    <name type="scientific">Pontibacter burrus</name>
    <dbReference type="NCBI Taxonomy" id="2704466"/>
    <lineage>
        <taxon>Bacteria</taxon>
        <taxon>Pseudomonadati</taxon>
        <taxon>Bacteroidota</taxon>
        <taxon>Cytophagia</taxon>
        <taxon>Cytophagales</taxon>
        <taxon>Hymenobacteraceae</taxon>
        <taxon>Pontibacter</taxon>
    </lineage>
</organism>
<dbReference type="EMBL" id="JAAGWD010000002">
    <property type="protein sequence ID" value="NEM97218.1"/>
    <property type="molecule type" value="Genomic_DNA"/>
</dbReference>
<dbReference type="GO" id="GO:0046872">
    <property type="term" value="F:metal ion binding"/>
    <property type="evidence" value="ECO:0007669"/>
    <property type="project" value="UniProtKB-KW"/>
</dbReference>
<reference evidence="6 7" key="1">
    <citation type="submission" date="2020-02" db="EMBL/GenBank/DDBJ databases">
        <authorList>
            <person name="Kim M.K."/>
        </authorList>
    </citation>
    <scope>NUCLEOTIDE SEQUENCE [LARGE SCALE GENOMIC DNA]</scope>
    <source>
        <strain evidence="6 7">BT327</strain>
    </source>
</reference>
<protein>
    <submittedName>
        <fullName evidence="6">SCO family protein</fullName>
    </submittedName>
</protein>
<dbReference type="Pfam" id="PF02630">
    <property type="entry name" value="SCO1-SenC"/>
    <property type="match status" value="1"/>
</dbReference>
<accession>A0A6B3LT82</accession>
<keyword evidence="2 3" id="KW-0186">Copper</keyword>
<dbReference type="PANTHER" id="PTHR12151:SF25">
    <property type="entry name" value="LINALOOL DEHYDRATASE_ISOMERASE DOMAIN-CONTAINING PROTEIN"/>
    <property type="match status" value="1"/>
</dbReference>
<keyword evidence="7" id="KW-1185">Reference proteome</keyword>
<gene>
    <name evidence="6" type="ORF">GXP69_05895</name>
</gene>
<evidence type="ECO:0000256" key="4">
    <source>
        <dbReference type="PIRSR" id="PIRSR603782-2"/>
    </source>
</evidence>
<proteinExistence type="inferred from homology"/>